<proteinExistence type="predicted"/>
<dbReference type="PIRSF" id="PIRSF019883">
    <property type="entry name" value="UCP019883"/>
    <property type="match status" value="1"/>
</dbReference>
<keyword evidence="1" id="KW-0812">Transmembrane</keyword>
<keyword evidence="3" id="KW-1185">Reference proteome</keyword>
<evidence type="ECO:0000313" key="3">
    <source>
        <dbReference type="Proteomes" id="UP000826722"/>
    </source>
</evidence>
<sequence length="112" mass="13340">MTNLVLLLLALLFANAPWFSERLFYVVPIKSQPKNIFWCLLEIIVLYFVFGAIAMYAEKMTMGQISPQKWEFYTITFCLFLVFAFPGFVYRYFWKIPKTNIDQPFKETPKEI</sequence>
<evidence type="ECO:0000256" key="1">
    <source>
        <dbReference type="SAM" id="Phobius"/>
    </source>
</evidence>
<accession>A0A8D5G9E0</accession>
<gene>
    <name evidence="2" type="ORF">ZMTM_17650</name>
</gene>
<dbReference type="EMBL" id="AP024110">
    <property type="protein sequence ID" value="BCM25506.1"/>
    <property type="molecule type" value="Genomic_DNA"/>
</dbReference>
<organism evidence="2 3">
    <name type="scientific">Methyloradius palustris</name>
    <dbReference type="NCBI Taxonomy" id="2778876"/>
    <lineage>
        <taxon>Bacteria</taxon>
        <taxon>Pseudomonadati</taxon>
        <taxon>Pseudomonadota</taxon>
        <taxon>Betaproteobacteria</taxon>
        <taxon>Nitrosomonadales</taxon>
        <taxon>Methylophilaceae</taxon>
        <taxon>Methyloradius</taxon>
    </lineage>
</organism>
<dbReference type="AlphaFoldDB" id="A0A8D5G9E0"/>
<name>A0A8D5G9E0_9PROT</name>
<keyword evidence="1" id="KW-0472">Membrane</keyword>
<feature type="transmembrane region" description="Helical" evidence="1">
    <location>
        <begin position="35"/>
        <end position="58"/>
    </location>
</feature>
<dbReference type="InterPro" id="IPR016768">
    <property type="entry name" value="UCP019883"/>
</dbReference>
<dbReference type="RefSeq" id="WP_221763588.1">
    <property type="nucleotide sequence ID" value="NZ_AP024110.1"/>
</dbReference>
<dbReference type="KEGG" id="mpau:ZMTM_17650"/>
<evidence type="ECO:0000313" key="2">
    <source>
        <dbReference type="EMBL" id="BCM25506.1"/>
    </source>
</evidence>
<keyword evidence="1" id="KW-1133">Transmembrane helix</keyword>
<feature type="transmembrane region" description="Helical" evidence="1">
    <location>
        <begin position="70"/>
        <end position="93"/>
    </location>
</feature>
<dbReference type="Proteomes" id="UP000826722">
    <property type="component" value="Chromosome"/>
</dbReference>
<reference evidence="2" key="1">
    <citation type="journal article" date="2021" name="Arch. Microbiol.">
        <title>Methyloradius palustris gen. nov., sp. nov., a methanol-oxidizing bacterium isolated from snow.</title>
        <authorList>
            <person name="Miyadera T."/>
            <person name="Kojima H."/>
            <person name="Fukui M."/>
        </authorList>
    </citation>
    <scope>NUCLEOTIDE SEQUENCE</scope>
    <source>
        <strain evidence="2">Zm11</strain>
    </source>
</reference>
<protein>
    <submittedName>
        <fullName evidence="2">Membrane protein</fullName>
    </submittedName>
</protein>
<dbReference type="Pfam" id="PF10993">
    <property type="entry name" value="DUF2818"/>
    <property type="match status" value="1"/>
</dbReference>